<dbReference type="HOGENOM" id="CLU_899936_0_0_9"/>
<dbReference type="PATRIC" id="fig|1214179.4.peg.581"/>
<accession>A0A075SPX0</accession>
<evidence type="ECO:0000313" key="3">
    <source>
        <dbReference type="Proteomes" id="UP000028185"/>
    </source>
</evidence>
<dbReference type="EMBL" id="CP008921">
    <property type="protein sequence ID" value="AIG43080.1"/>
    <property type="molecule type" value="Genomic_DNA"/>
</dbReference>
<proteinExistence type="predicted"/>
<organism evidence="2 3">
    <name type="scientific">Streptococcus suis 6407</name>
    <dbReference type="NCBI Taxonomy" id="1214179"/>
    <lineage>
        <taxon>Bacteria</taxon>
        <taxon>Bacillati</taxon>
        <taxon>Bacillota</taxon>
        <taxon>Bacilli</taxon>
        <taxon>Lactobacillales</taxon>
        <taxon>Streptococcaceae</taxon>
        <taxon>Streptococcus</taxon>
    </lineage>
</organism>
<evidence type="ECO:0000313" key="2">
    <source>
        <dbReference type="EMBL" id="AIG43080.1"/>
    </source>
</evidence>
<dbReference type="Pfam" id="PF09851">
    <property type="entry name" value="SHOCT"/>
    <property type="match status" value="1"/>
</dbReference>
<dbReference type="AlphaFoldDB" id="A0A075SPX0"/>
<gene>
    <name evidence="2" type="ORF">ID09_03095</name>
</gene>
<dbReference type="RefSeq" id="WP_024382192.1">
    <property type="nucleotide sequence ID" value="NZ_ALLE01000042.1"/>
</dbReference>
<reference evidence="2 3" key="1">
    <citation type="journal article" date="2014" name="Genome Announc.">
        <title>Whole-Genome Sequence of Streptococcus suis Serotype 4 Reference Strain 6407.</title>
        <authorList>
            <person name="Wang K."/>
            <person name="Chen J."/>
            <person name="Yao H."/>
            <person name="Lu C."/>
        </authorList>
    </citation>
    <scope>NUCLEOTIDE SEQUENCE [LARGE SCALE GENOMIC DNA]</scope>
    <source>
        <strain evidence="2">6407</strain>
    </source>
</reference>
<dbReference type="InterPro" id="IPR018649">
    <property type="entry name" value="SHOCT"/>
</dbReference>
<evidence type="ECO:0000259" key="1">
    <source>
        <dbReference type="Pfam" id="PF09851"/>
    </source>
</evidence>
<feature type="domain" description="SHOCT" evidence="1">
    <location>
        <begin position="280"/>
        <end position="304"/>
    </location>
</feature>
<name>A0A075SPX0_STRSU</name>
<dbReference type="Proteomes" id="UP000028185">
    <property type="component" value="Chromosome"/>
</dbReference>
<protein>
    <recommendedName>
        <fullName evidence="1">SHOCT domain-containing protein</fullName>
    </recommendedName>
</protein>
<sequence length="309" mass="35149">MAICNACNNKSLIPDKFNELVLCRVCSLKLMAPTWKHKSYQTNEEVDEQIKKVLEKCEKNGFSESVQNQLSNYLETFKRDGLIVELYGGAEQTITIFEDRVLIDTSSNFDYKTINKLYKRVVSGKRGKMDSFDLDPAVTSKLVGSVLLNAIPAKGALQKTVKQVGMSVVDAAFATESQGQSNYTGNIDISDKIIMLEDCVSATVIKPIDEEEFGFFIINTNLETMSDNVFVFSSFKARFVLPYLNEFITRIDKFKKQSIQENDLQQQKQLIDVPSFSNYEELKKLKELYDMGILTDEEFSAKKKYLLDL</sequence>